<evidence type="ECO:0000313" key="1">
    <source>
        <dbReference type="EMBL" id="PHX54477.1"/>
    </source>
</evidence>
<name>A0A2G4EZ64_9CYAN</name>
<keyword evidence="2" id="KW-1185">Reference proteome</keyword>
<evidence type="ECO:0000313" key="2">
    <source>
        <dbReference type="Proteomes" id="UP000226442"/>
    </source>
</evidence>
<reference evidence="1" key="1">
    <citation type="submission" date="2017-10" db="EMBL/GenBank/DDBJ databases">
        <title>Draft genome sequence of the planktic cyanobacteria Tychonema bourrellyi isolated from alpine lentic freshwater.</title>
        <authorList>
            <person name="Tett A."/>
            <person name="Armanini F."/>
            <person name="Asnicar F."/>
            <person name="Boscaini A."/>
            <person name="Pasolli E."/>
            <person name="Zolfo M."/>
            <person name="Donati C."/>
            <person name="Salmaso N."/>
            <person name="Segata N."/>
        </authorList>
    </citation>
    <scope>NUCLEOTIDE SEQUENCE</scope>
    <source>
        <strain evidence="1">FEM_GT703</strain>
    </source>
</reference>
<protein>
    <submittedName>
        <fullName evidence="1">Uncharacterized protein</fullName>
    </submittedName>
</protein>
<gene>
    <name evidence="1" type="ORF">CP500_015950</name>
</gene>
<sequence length="69" mass="7851">MGHREFFPALQKPGFLKKPGFLISCTCYIFLGWAGRMPTPQQKLIFVEQASCLLLKMAQDIQFSEISVN</sequence>
<dbReference type="Proteomes" id="UP000226442">
    <property type="component" value="Unassembled WGS sequence"/>
</dbReference>
<accession>A0A2G4EZ64</accession>
<proteinExistence type="predicted"/>
<dbReference type="AlphaFoldDB" id="A0A2G4EZ64"/>
<organism evidence="1 2">
    <name type="scientific">Tychonema bourrellyi FEM_GT703</name>
    <dbReference type="NCBI Taxonomy" id="2040638"/>
    <lineage>
        <taxon>Bacteria</taxon>
        <taxon>Bacillati</taxon>
        <taxon>Cyanobacteriota</taxon>
        <taxon>Cyanophyceae</taxon>
        <taxon>Oscillatoriophycideae</taxon>
        <taxon>Oscillatoriales</taxon>
        <taxon>Microcoleaceae</taxon>
        <taxon>Tychonema</taxon>
    </lineage>
</organism>
<comment type="caution">
    <text evidence="1">The sequence shown here is derived from an EMBL/GenBank/DDBJ whole genome shotgun (WGS) entry which is preliminary data.</text>
</comment>
<dbReference type="EMBL" id="NXIB02000098">
    <property type="protein sequence ID" value="PHX54477.1"/>
    <property type="molecule type" value="Genomic_DNA"/>
</dbReference>